<sequence length="365" mass="41448">GFKNLFQWIQTIMDQHHKTKVLIGVEPTGHYWLNLAFWLQERQLELVLVNPFHVKRNKENRDNSPTKNDVKDALVIADMVKNGYYSEVRMLPESYQEIRQLVHAREFILKQSGAVKNQIHRWVDMHFPELGLVFKDVTCKTALATLALFPLPSDIRDLSPTFIVSQWKKKLKRASLSAAKALIESAKRSTGLPGCPMSSKVCVRLLLTQLDFFQQQLAELEEKLGIQIQLIPTTSSLRTFKGISDMTLATLYSEAGDLRQFQHGSQLLRLAGLHLSENSSGLRKGEVTISKRGRPGLRRILFLTVLHLVAANPEFKALHEHNKHVKKMKGMQSLMKLCGKLARILVALAKDNQTYLPEKVKTLAA</sequence>
<accession>A0A2T6FRB4</accession>
<evidence type="ECO:0000259" key="1">
    <source>
        <dbReference type="Pfam" id="PF01548"/>
    </source>
</evidence>
<dbReference type="Pfam" id="PF01548">
    <property type="entry name" value="DEDD_Tnp_IS110"/>
    <property type="match status" value="1"/>
</dbReference>
<reference evidence="3 4" key="1">
    <citation type="submission" date="2018-03" db="EMBL/GenBank/DDBJ databases">
        <title>Genome sequence of Paenibacillus elgii strain AC13 an antimicrobial compound producing bacteria.</title>
        <authorList>
            <person name="Kurokawa A.S."/>
            <person name="Araujo J.F."/>
            <person name="Costa R.A."/>
            <person name="Ortega D.B."/>
            <person name="Pires A.S."/>
            <person name="Pappas G.J.Jr."/>
            <person name="Franco O.L."/>
            <person name="Barreto C."/>
            <person name="Magalhaes B.S."/>
            <person name="Kruger R.H."/>
        </authorList>
    </citation>
    <scope>NUCLEOTIDE SEQUENCE [LARGE SCALE GENOMIC DNA]</scope>
    <source>
        <strain evidence="3 4">AC13</strain>
    </source>
</reference>
<dbReference type="RefSeq" id="WP_108535342.1">
    <property type="nucleotide sequence ID" value="NZ_PYHP01000107.1"/>
</dbReference>
<dbReference type="InterPro" id="IPR003346">
    <property type="entry name" value="Transposase_20"/>
</dbReference>
<evidence type="ECO:0000259" key="2">
    <source>
        <dbReference type="Pfam" id="PF02371"/>
    </source>
</evidence>
<dbReference type="NCBIfam" id="NF033542">
    <property type="entry name" value="transpos_IS110"/>
    <property type="match status" value="1"/>
</dbReference>
<dbReference type="GO" id="GO:0004803">
    <property type="term" value="F:transposase activity"/>
    <property type="evidence" value="ECO:0007669"/>
    <property type="project" value="InterPro"/>
</dbReference>
<protein>
    <submittedName>
        <fullName evidence="3">IS110 family transposase</fullName>
    </submittedName>
</protein>
<dbReference type="InterPro" id="IPR047650">
    <property type="entry name" value="Transpos_IS110"/>
</dbReference>
<evidence type="ECO:0000313" key="3">
    <source>
        <dbReference type="EMBL" id="PUA34436.1"/>
    </source>
</evidence>
<feature type="domain" description="Transposase IS116/IS110/IS902 C-terminal" evidence="2">
    <location>
        <begin position="236"/>
        <end position="319"/>
    </location>
</feature>
<dbReference type="Proteomes" id="UP000244184">
    <property type="component" value="Unassembled WGS sequence"/>
</dbReference>
<name>A0A2T6FRB4_9BACL</name>
<feature type="non-terminal residue" evidence="3">
    <location>
        <position position="1"/>
    </location>
</feature>
<dbReference type="Pfam" id="PF02371">
    <property type="entry name" value="Transposase_20"/>
    <property type="match status" value="1"/>
</dbReference>
<organism evidence="3 4">
    <name type="scientific">Paenibacillus elgii</name>
    <dbReference type="NCBI Taxonomy" id="189691"/>
    <lineage>
        <taxon>Bacteria</taxon>
        <taxon>Bacillati</taxon>
        <taxon>Bacillota</taxon>
        <taxon>Bacilli</taxon>
        <taxon>Bacillales</taxon>
        <taxon>Paenibacillaceae</taxon>
        <taxon>Paenibacillus</taxon>
    </lineage>
</organism>
<dbReference type="EMBL" id="PYHP01000107">
    <property type="protein sequence ID" value="PUA34436.1"/>
    <property type="molecule type" value="Genomic_DNA"/>
</dbReference>
<proteinExistence type="predicted"/>
<feature type="domain" description="Transposase IS110-like N-terminal" evidence="1">
    <location>
        <begin position="7"/>
        <end position="128"/>
    </location>
</feature>
<gene>
    <name evidence="3" type="ORF">C8Z91_35745</name>
</gene>
<dbReference type="PANTHER" id="PTHR33055:SF13">
    <property type="entry name" value="TRANSPOSASE"/>
    <property type="match status" value="1"/>
</dbReference>
<dbReference type="GO" id="GO:0003677">
    <property type="term" value="F:DNA binding"/>
    <property type="evidence" value="ECO:0007669"/>
    <property type="project" value="InterPro"/>
</dbReference>
<dbReference type="InterPro" id="IPR002525">
    <property type="entry name" value="Transp_IS110-like_N"/>
</dbReference>
<dbReference type="GO" id="GO:0006313">
    <property type="term" value="P:DNA transposition"/>
    <property type="evidence" value="ECO:0007669"/>
    <property type="project" value="InterPro"/>
</dbReference>
<dbReference type="AlphaFoldDB" id="A0A2T6FRB4"/>
<evidence type="ECO:0000313" key="4">
    <source>
        <dbReference type="Proteomes" id="UP000244184"/>
    </source>
</evidence>
<comment type="caution">
    <text evidence="3">The sequence shown here is derived from an EMBL/GenBank/DDBJ whole genome shotgun (WGS) entry which is preliminary data.</text>
</comment>
<dbReference type="PANTHER" id="PTHR33055">
    <property type="entry name" value="TRANSPOSASE FOR INSERTION SEQUENCE ELEMENT IS1111A"/>
    <property type="match status" value="1"/>
</dbReference>